<evidence type="ECO:0000313" key="1">
    <source>
        <dbReference type="EMBL" id="KAK9816222.1"/>
    </source>
</evidence>
<evidence type="ECO:0000313" key="2">
    <source>
        <dbReference type="Proteomes" id="UP001438707"/>
    </source>
</evidence>
<sequence>MGVPPDHDGDLVHKAAKDLPILHLGQENCHTESIDSSAPLHESTEASAWNCRDMDMLQTCPVIWLSMKWWSVKHEQSPSTVCYKVSPALWLGHECCLSAIMQDPKSITQLGPTDHQLWIQVTIAWEAQLKKMHLIQAANERSNLMEMLSEAGQLL</sequence>
<dbReference type="EMBL" id="JALJOS010000086">
    <property type="protein sequence ID" value="KAK9816222.1"/>
    <property type="molecule type" value="Genomic_DNA"/>
</dbReference>
<keyword evidence="2" id="KW-1185">Reference proteome</keyword>
<accession>A0AAW1Q7D5</accession>
<dbReference type="AlphaFoldDB" id="A0AAW1Q7D5"/>
<name>A0AAW1Q7D5_9CHLO</name>
<protein>
    <submittedName>
        <fullName evidence="1">Uncharacterized protein</fullName>
    </submittedName>
</protein>
<reference evidence="1 2" key="1">
    <citation type="journal article" date="2024" name="Nat. Commun.">
        <title>Phylogenomics reveals the evolutionary origins of lichenization in chlorophyte algae.</title>
        <authorList>
            <person name="Puginier C."/>
            <person name="Libourel C."/>
            <person name="Otte J."/>
            <person name="Skaloud P."/>
            <person name="Haon M."/>
            <person name="Grisel S."/>
            <person name="Petersen M."/>
            <person name="Berrin J.G."/>
            <person name="Delaux P.M."/>
            <person name="Dal Grande F."/>
            <person name="Keller J."/>
        </authorList>
    </citation>
    <scope>NUCLEOTIDE SEQUENCE [LARGE SCALE GENOMIC DNA]</scope>
    <source>
        <strain evidence="1 2">SAG 2145</strain>
    </source>
</reference>
<gene>
    <name evidence="1" type="ORF">WJX74_001380</name>
</gene>
<dbReference type="Proteomes" id="UP001438707">
    <property type="component" value="Unassembled WGS sequence"/>
</dbReference>
<comment type="caution">
    <text evidence="1">The sequence shown here is derived from an EMBL/GenBank/DDBJ whole genome shotgun (WGS) entry which is preliminary data.</text>
</comment>
<organism evidence="1 2">
    <name type="scientific">Apatococcus lobatus</name>
    <dbReference type="NCBI Taxonomy" id="904363"/>
    <lineage>
        <taxon>Eukaryota</taxon>
        <taxon>Viridiplantae</taxon>
        <taxon>Chlorophyta</taxon>
        <taxon>core chlorophytes</taxon>
        <taxon>Trebouxiophyceae</taxon>
        <taxon>Chlorellales</taxon>
        <taxon>Chlorellaceae</taxon>
        <taxon>Apatococcus</taxon>
    </lineage>
</organism>
<proteinExistence type="predicted"/>